<comment type="catalytic activity">
    <reaction evidence="4">
        <text>dTTP + H2O = dTMP + diphosphate + H(+)</text>
        <dbReference type="Rhea" id="RHEA:28534"/>
        <dbReference type="ChEBI" id="CHEBI:15377"/>
        <dbReference type="ChEBI" id="CHEBI:15378"/>
        <dbReference type="ChEBI" id="CHEBI:33019"/>
        <dbReference type="ChEBI" id="CHEBI:37568"/>
        <dbReference type="ChEBI" id="CHEBI:63528"/>
        <dbReference type="EC" id="3.6.1.9"/>
    </reaction>
</comment>
<dbReference type="InterPro" id="IPR029001">
    <property type="entry name" value="ITPase-like_fam"/>
</dbReference>
<dbReference type="STRING" id="1168034.FH5T_14395"/>
<dbReference type="KEGG" id="dori:FH5T_14395"/>
<comment type="subcellular location">
    <subcellularLocation>
        <location evidence="4">Cytoplasm</location>
    </subcellularLocation>
</comment>
<evidence type="ECO:0000313" key="6">
    <source>
        <dbReference type="EMBL" id="SEU16034.1"/>
    </source>
</evidence>
<feature type="site" description="Important for substrate specificity" evidence="4">
    <location>
        <position position="17"/>
    </location>
</feature>
<comment type="cofactor">
    <cofactor evidence="1 4">
        <name>a divalent metal cation</name>
        <dbReference type="ChEBI" id="CHEBI:60240"/>
    </cofactor>
</comment>
<feature type="site" description="Important for substrate specificity" evidence="4">
    <location>
        <position position="158"/>
    </location>
</feature>
<keyword evidence="3 4" id="KW-0546">Nucleotide metabolism</keyword>
<sequence>MNWIPEYNFILASKSPRRQELLKSLGIDFQVKTKEVDEIYPPELAPAKIPGYLAEKKANAFADELNNNDMLITADTIVVLNGKVLEKPDDYDHAYEMLSALSGNMHEVITGVCLSSTNKSVTFSALTNVQFKKLTAAEIDYYITNFKPFDKAGAYGIQEWIGSIGISHIEGSFYNVMGLPLQKLYEEIQKF</sequence>
<keyword evidence="2 4" id="KW-0378">Hydrolase</keyword>
<dbReference type="RefSeq" id="WP_038559802.1">
    <property type="nucleotide sequence ID" value="NZ_FOHT01000064.1"/>
</dbReference>
<name>X5DH51_9BACT</name>
<evidence type="ECO:0000313" key="5">
    <source>
        <dbReference type="EMBL" id="AHW60414.1"/>
    </source>
</evidence>
<dbReference type="Proteomes" id="UP000181981">
    <property type="component" value="Unassembled WGS sequence"/>
</dbReference>
<dbReference type="eggNOG" id="COG0424">
    <property type="taxonomic scope" value="Bacteria"/>
</dbReference>
<evidence type="ECO:0000256" key="3">
    <source>
        <dbReference type="ARBA" id="ARBA00023080"/>
    </source>
</evidence>
<keyword evidence="4" id="KW-0963">Cytoplasm</keyword>
<comment type="caution">
    <text evidence="4">Lacks conserved residue(s) required for the propagation of feature annotation.</text>
</comment>
<proteinExistence type="inferred from homology"/>
<dbReference type="Proteomes" id="UP000023772">
    <property type="component" value="Chromosome"/>
</dbReference>
<dbReference type="PIRSF" id="PIRSF006305">
    <property type="entry name" value="Maf"/>
    <property type="match status" value="1"/>
</dbReference>
<feature type="site" description="Important for substrate specificity" evidence="4">
    <location>
        <position position="76"/>
    </location>
</feature>
<reference evidence="5 7" key="1">
    <citation type="submission" date="2014-03" db="EMBL/GenBank/DDBJ databases">
        <title>Complete genome sequence of a deeply braunched marine Bacteroidia bacterium Draconibacterium orientale type strain FH5T.</title>
        <authorList>
            <person name="Li X."/>
            <person name="Wang X."/>
            <person name="Xie Z."/>
            <person name="Du Z."/>
            <person name="Chen G."/>
        </authorList>
    </citation>
    <scope>NUCLEOTIDE SEQUENCE [LARGE SCALE GENOMIC DNA]</scope>
    <source>
        <strain evidence="5 7">FH5</strain>
    </source>
</reference>
<evidence type="ECO:0000256" key="1">
    <source>
        <dbReference type="ARBA" id="ARBA00001968"/>
    </source>
</evidence>
<keyword evidence="7" id="KW-1185">Reference proteome</keyword>
<protein>
    <recommendedName>
        <fullName evidence="4">dTTP/UTP pyrophosphatase</fullName>
        <shortName evidence="4">dTTPase/UTPase</shortName>
        <ecNumber evidence="4">3.6.1.9</ecNumber>
    </recommendedName>
    <alternativeName>
        <fullName evidence="4">Nucleoside triphosphate pyrophosphatase</fullName>
    </alternativeName>
    <alternativeName>
        <fullName evidence="4">Nucleotide pyrophosphatase</fullName>
        <shortName evidence="4">Nucleotide PPase</shortName>
    </alternativeName>
</protein>
<comment type="catalytic activity">
    <reaction evidence="4">
        <text>UTP + H2O = UMP + diphosphate + H(+)</text>
        <dbReference type="Rhea" id="RHEA:29395"/>
        <dbReference type="ChEBI" id="CHEBI:15377"/>
        <dbReference type="ChEBI" id="CHEBI:15378"/>
        <dbReference type="ChEBI" id="CHEBI:33019"/>
        <dbReference type="ChEBI" id="CHEBI:46398"/>
        <dbReference type="ChEBI" id="CHEBI:57865"/>
        <dbReference type="EC" id="3.6.1.9"/>
    </reaction>
</comment>
<dbReference type="Gene3D" id="3.90.950.10">
    <property type="match status" value="1"/>
</dbReference>
<dbReference type="HAMAP" id="MF_00528">
    <property type="entry name" value="Maf"/>
    <property type="match status" value="1"/>
</dbReference>
<feature type="active site" description="Proton acceptor" evidence="4">
    <location>
        <position position="75"/>
    </location>
</feature>
<dbReference type="PANTHER" id="PTHR43213:SF5">
    <property type="entry name" value="BIFUNCTIONAL DTTP_UTP PYROPHOSPHATASE_METHYLTRANSFERASE PROTEIN-RELATED"/>
    <property type="match status" value="1"/>
</dbReference>
<dbReference type="PANTHER" id="PTHR43213">
    <property type="entry name" value="BIFUNCTIONAL DTTP/UTP PYROPHOSPHATASE/METHYLTRANSFERASE PROTEIN-RELATED"/>
    <property type="match status" value="1"/>
</dbReference>
<dbReference type="GO" id="GO:0047429">
    <property type="term" value="F:nucleoside triphosphate diphosphatase activity"/>
    <property type="evidence" value="ECO:0007669"/>
    <property type="project" value="UniProtKB-EC"/>
</dbReference>
<accession>X5DH51</accession>
<dbReference type="SUPFAM" id="SSF52972">
    <property type="entry name" value="ITPase-like"/>
    <property type="match status" value="1"/>
</dbReference>
<evidence type="ECO:0000313" key="8">
    <source>
        <dbReference type="Proteomes" id="UP000181981"/>
    </source>
</evidence>
<dbReference type="NCBIfam" id="TIGR00172">
    <property type="entry name" value="maf"/>
    <property type="match status" value="1"/>
</dbReference>
<comment type="similarity">
    <text evidence="4">Belongs to the Maf family. YhdE subfamily.</text>
</comment>
<dbReference type="Pfam" id="PF02545">
    <property type="entry name" value="Maf"/>
    <property type="match status" value="1"/>
</dbReference>
<dbReference type="CDD" id="cd00555">
    <property type="entry name" value="Maf"/>
    <property type="match status" value="1"/>
</dbReference>
<dbReference type="AlphaFoldDB" id="X5DH51"/>
<evidence type="ECO:0000256" key="2">
    <source>
        <dbReference type="ARBA" id="ARBA00022801"/>
    </source>
</evidence>
<dbReference type="GO" id="GO:0009117">
    <property type="term" value="P:nucleotide metabolic process"/>
    <property type="evidence" value="ECO:0007669"/>
    <property type="project" value="UniProtKB-KW"/>
</dbReference>
<gene>
    <name evidence="5" type="ORF">FH5T_14395</name>
    <name evidence="6" type="ORF">SAMN05444285_1646</name>
</gene>
<dbReference type="HOGENOM" id="CLU_040416_0_0_10"/>
<dbReference type="InterPro" id="IPR003697">
    <property type="entry name" value="Maf-like"/>
</dbReference>
<dbReference type="OrthoDB" id="9807767at2"/>
<dbReference type="EMBL" id="FOHT01000064">
    <property type="protein sequence ID" value="SEU16034.1"/>
    <property type="molecule type" value="Genomic_DNA"/>
</dbReference>
<organism evidence="6 8">
    <name type="scientific">Draconibacterium orientale</name>
    <dbReference type="NCBI Taxonomy" id="1168034"/>
    <lineage>
        <taxon>Bacteria</taxon>
        <taxon>Pseudomonadati</taxon>
        <taxon>Bacteroidota</taxon>
        <taxon>Bacteroidia</taxon>
        <taxon>Marinilabiliales</taxon>
        <taxon>Prolixibacteraceae</taxon>
        <taxon>Draconibacterium</taxon>
    </lineage>
</organism>
<comment type="function">
    <text evidence="4">Nucleoside triphosphate pyrophosphatase that hydrolyzes dTTP and UTP. May have a dual role in cell division arrest and in preventing the incorporation of modified nucleotides into cellular nucleic acids.</text>
</comment>
<evidence type="ECO:0000256" key="4">
    <source>
        <dbReference type="HAMAP-Rule" id="MF_00528"/>
    </source>
</evidence>
<dbReference type="EMBL" id="CP007451">
    <property type="protein sequence ID" value="AHW60414.1"/>
    <property type="molecule type" value="Genomic_DNA"/>
</dbReference>
<dbReference type="GO" id="GO:0005737">
    <property type="term" value="C:cytoplasm"/>
    <property type="evidence" value="ECO:0007669"/>
    <property type="project" value="UniProtKB-SubCell"/>
</dbReference>
<evidence type="ECO:0000313" key="7">
    <source>
        <dbReference type="Proteomes" id="UP000023772"/>
    </source>
</evidence>
<dbReference type="EC" id="3.6.1.9" evidence="4"/>
<reference evidence="6 8" key="2">
    <citation type="submission" date="2016-10" db="EMBL/GenBank/DDBJ databases">
        <authorList>
            <person name="de Groot N.N."/>
        </authorList>
    </citation>
    <scope>NUCLEOTIDE SEQUENCE [LARGE SCALE GENOMIC DNA]</scope>
    <source>
        <strain evidence="6 8">DSM 25947</strain>
    </source>
</reference>